<dbReference type="Proteomes" id="UP000008281">
    <property type="component" value="Unassembled WGS sequence"/>
</dbReference>
<dbReference type="HOGENOM" id="CLU_036335_4_1_1"/>
<dbReference type="eggNOG" id="ENOG502TFQ5">
    <property type="taxonomic scope" value="Eukaryota"/>
</dbReference>
<dbReference type="SUPFAM" id="SSF81321">
    <property type="entry name" value="Family A G protein-coupled receptor-like"/>
    <property type="match status" value="1"/>
</dbReference>
<dbReference type="OMA" id="NFQYAIM"/>
<feature type="transmembrane region" description="Helical" evidence="1">
    <location>
        <begin position="100"/>
        <end position="120"/>
    </location>
</feature>
<keyword evidence="1" id="KW-0812">Transmembrane</keyword>
<keyword evidence="1" id="KW-0472">Membrane</keyword>
<feature type="transmembrane region" description="Helical" evidence="1">
    <location>
        <begin position="256"/>
        <end position="287"/>
    </location>
</feature>
<gene>
    <name evidence="2" type="ORF">CRE_22068</name>
</gene>
<dbReference type="EMBL" id="DS268559">
    <property type="protein sequence ID" value="EFO89972.1"/>
    <property type="molecule type" value="Genomic_DNA"/>
</dbReference>
<dbReference type="AlphaFoldDB" id="E3N8U4"/>
<sequence>MSSPGTYLFWISVTHFVPKLGFVMTITAGTILLLLNYFGAQKNFGSYKYLISAFTLLGMTFATVEIFVWPNVHNYKAALLFFSFEESFGLSGSWSRNIPLAGYTFFHSATMSLLSVHFIYRYWAVFDTNKLNYFKGFYSLIWVVYCAFFGFQYALGTYFFLARDEVSDEYLREDVLLRYNANLSELPAMSIVAYDPVDGSIRWRGIMGILNICSIVNFQYGIMIYCGWSMHTQMEDKIKHFSETLRKHHKQFFKTLVLQVTFFFLHFQIITTPTIILFIPITVIIFLPVFNIDVSLPSGVMLCSFTLYPATDSIIVMYVVSEYTVTAKRISRACTNGFHEMKASSKVHTITPMPTSTAPQS</sequence>
<reference evidence="2" key="1">
    <citation type="submission" date="2007-07" db="EMBL/GenBank/DDBJ databases">
        <title>PCAP assembly of the Caenorhabditis remanei genome.</title>
        <authorList>
            <consortium name="The Caenorhabditis remanei Sequencing Consortium"/>
            <person name="Wilson R.K."/>
        </authorList>
    </citation>
    <scope>NUCLEOTIDE SEQUENCE [LARGE SCALE GENOMIC DNA]</scope>
    <source>
        <strain evidence="2">PB4641</strain>
    </source>
</reference>
<evidence type="ECO:0000313" key="3">
    <source>
        <dbReference type="Proteomes" id="UP000008281"/>
    </source>
</evidence>
<accession>E3N8U4</accession>
<evidence type="ECO:0000256" key="1">
    <source>
        <dbReference type="SAM" id="Phobius"/>
    </source>
</evidence>
<proteinExistence type="predicted"/>
<dbReference type="InterPro" id="IPR019428">
    <property type="entry name" value="7TM_GPCR_serpentine_rcpt_Str"/>
</dbReference>
<keyword evidence="3" id="KW-1185">Reference proteome</keyword>
<dbReference type="FunCoup" id="E3N8U4">
    <property type="interactions" value="201"/>
</dbReference>
<dbReference type="OrthoDB" id="5796916at2759"/>
<name>E3N8U4_CAERE</name>
<organism evidence="3">
    <name type="scientific">Caenorhabditis remanei</name>
    <name type="common">Caenorhabditis vulgaris</name>
    <dbReference type="NCBI Taxonomy" id="31234"/>
    <lineage>
        <taxon>Eukaryota</taxon>
        <taxon>Metazoa</taxon>
        <taxon>Ecdysozoa</taxon>
        <taxon>Nematoda</taxon>
        <taxon>Chromadorea</taxon>
        <taxon>Rhabditida</taxon>
        <taxon>Rhabditina</taxon>
        <taxon>Rhabditomorpha</taxon>
        <taxon>Rhabditoidea</taxon>
        <taxon>Rhabditidae</taxon>
        <taxon>Peloderinae</taxon>
        <taxon>Caenorhabditis</taxon>
    </lineage>
</organism>
<dbReference type="PANTHER" id="PTHR46000">
    <property type="entry name" value="SEVEN TM RECEPTOR-RELATED"/>
    <property type="match status" value="1"/>
</dbReference>
<feature type="transmembrane region" description="Helical" evidence="1">
    <location>
        <begin position="20"/>
        <end position="38"/>
    </location>
</feature>
<dbReference type="InParanoid" id="E3N8U4"/>
<protein>
    <recommendedName>
        <fullName evidence="4">Seven TM Receptor</fullName>
    </recommendedName>
</protein>
<feature type="transmembrane region" description="Helical" evidence="1">
    <location>
        <begin position="206"/>
        <end position="228"/>
    </location>
</feature>
<keyword evidence="1" id="KW-1133">Transmembrane helix</keyword>
<dbReference type="Pfam" id="PF10326">
    <property type="entry name" value="7TM_GPCR_Str"/>
    <property type="match status" value="1"/>
</dbReference>
<evidence type="ECO:0008006" key="4">
    <source>
        <dbReference type="Google" id="ProtNLM"/>
    </source>
</evidence>
<feature type="transmembrane region" description="Helical" evidence="1">
    <location>
        <begin position="50"/>
        <end position="69"/>
    </location>
</feature>
<feature type="transmembrane region" description="Helical" evidence="1">
    <location>
        <begin position="299"/>
        <end position="320"/>
    </location>
</feature>
<dbReference type="PANTHER" id="PTHR46000:SF9">
    <property type="entry name" value="SEVEN TM RECEPTOR"/>
    <property type="match status" value="1"/>
</dbReference>
<evidence type="ECO:0000313" key="2">
    <source>
        <dbReference type="EMBL" id="EFO89972.1"/>
    </source>
</evidence>
<feature type="transmembrane region" description="Helical" evidence="1">
    <location>
        <begin position="140"/>
        <end position="161"/>
    </location>
</feature>